<keyword evidence="3" id="KW-1185">Reference proteome</keyword>
<protein>
    <submittedName>
        <fullName evidence="2">Uncharacterized protein</fullName>
    </submittedName>
</protein>
<evidence type="ECO:0000256" key="1">
    <source>
        <dbReference type="SAM" id="SignalP"/>
    </source>
</evidence>
<sequence>MFPFRTLILALGIFDLVQSAPDYVTRNLRTIQSIYNLTVYPNNVPIIQQGGSAVPPGLFDQNASGRITPVGNFTGFEDSIEYFFGLAPLPQGNPAGVAFYEAEIAEFTSGCPNVATSVVYLRTGKVDPATGQLVPGAKTYPLKQIAFWRFNDQGLVDKYDAWIPNIQPWISASTGVDYGNPLVQAAVPATALCPTIQQNCQGSNQQFANQLDCIAQLTFKPFGTFDEVWGDNLVCRIIHLLLTPVRPEVHCPHVGPRGGNGPDNFKCVNVDYVQGYFDDDTKLFGSALDTFSCP</sequence>
<feature type="signal peptide" evidence="1">
    <location>
        <begin position="1"/>
        <end position="19"/>
    </location>
</feature>
<gene>
    <name evidence="2" type="ORF">V5O48_010955</name>
</gene>
<feature type="chain" id="PRO_5047168473" evidence="1">
    <location>
        <begin position="20"/>
        <end position="294"/>
    </location>
</feature>
<comment type="caution">
    <text evidence="2">The sequence shown here is derived from an EMBL/GenBank/DDBJ whole genome shotgun (WGS) entry which is preliminary data.</text>
</comment>
<reference evidence="2 3" key="1">
    <citation type="submission" date="2024-02" db="EMBL/GenBank/DDBJ databases">
        <title>A draft genome for the cacao thread blight pathogen Marasmius crinis-equi.</title>
        <authorList>
            <person name="Cohen S.P."/>
            <person name="Baruah I.K."/>
            <person name="Amoako-Attah I."/>
            <person name="Bukari Y."/>
            <person name="Meinhardt L.W."/>
            <person name="Bailey B.A."/>
        </authorList>
    </citation>
    <scope>NUCLEOTIDE SEQUENCE [LARGE SCALE GENOMIC DNA]</scope>
    <source>
        <strain evidence="2 3">GH-76</strain>
    </source>
</reference>
<organism evidence="2 3">
    <name type="scientific">Marasmius crinis-equi</name>
    <dbReference type="NCBI Taxonomy" id="585013"/>
    <lineage>
        <taxon>Eukaryota</taxon>
        <taxon>Fungi</taxon>
        <taxon>Dikarya</taxon>
        <taxon>Basidiomycota</taxon>
        <taxon>Agaricomycotina</taxon>
        <taxon>Agaricomycetes</taxon>
        <taxon>Agaricomycetidae</taxon>
        <taxon>Agaricales</taxon>
        <taxon>Marasmiineae</taxon>
        <taxon>Marasmiaceae</taxon>
        <taxon>Marasmius</taxon>
    </lineage>
</organism>
<evidence type="ECO:0000313" key="2">
    <source>
        <dbReference type="EMBL" id="KAL0571008.1"/>
    </source>
</evidence>
<proteinExistence type="predicted"/>
<keyword evidence="1" id="KW-0732">Signal</keyword>
<accession>A0ABR3F6Y8</accession>
<name>A0ABR3F6Y8_9AGAR</name>
<evidence type="ECO:0000313" key="3">
    <source>
        <dbReference type="Proteomes" id="UP001465976"/>
    </source>
</evidence>
<dbReference type="Proteomes" id="UP001465976">
    <property type="component" value="Unassembled WGS sequence"/>
</dbReference>
<dbReference type="EMBL" id="JBAHYK010000840">
    <property type="protein sequence ID" value="KAL0571008.1"/>
    <property type="molecule type" value="Genomic_DNA"/>
</dbReference>